<evidence type="ECO:0000256" key="7">
    <source>
        <dbReference type="ARBA" id="ARBA00022832"/>
    </source>
</evidence>
<evidence type="ECO:0000256" key="8">
    <source>
        <dbReference type="ARBA" id="ARBA00022833"/>
    </source>
</evidence>
<keyword evidence="13" id="KW-0436">Ligase</keyword>
<keyword evidence="9" id="KW-0067">ATP-binding</keyword>
<dbReference type="NCBIfam" id="TIGR00515">
    <property type="entry name" value="accD"/>
    <property type="match status" value="1"/>
</dbReference>
<dbReference type="GO" id="GO:0016740">
    <property type="term" value="F:transferase activity"/>
    <property type="evidence" value="ECO:0007669"/>
    <property type="project" value="UniProtKB-KW"/>
</dbReference>
<dbReference type="GO" id="GO:0003989">
    <property type="term" value="F:acetyl-CoA carboxylase activity"/>
    <property type="evidence" value="ECO:0007669"/>
    <property type="project" value="UniProtKB-EC"/>
</dbReference>
<reference evidence="13" key="1">
    <citation type="submission" date="2018-06" db="EMBL/GenBank/DDBJ databases">
        <authorList>
            <person name="Zhirakovskaya E."/>
        </authorList>
    </citation>
    <scope>NUCLEOTIDE SEQUENCE</scope>
</reference>
<gene>
    <name evidence="13" type="ORF">MNBD_NITROSPINAE05-1154</name>
</gene>
<feature type="domain" description="CoA carboxyltransferase N-terminal" evidence="12">
    <location>
        <begin position="23"/>
        <end position="290"/>
    </location>
</feature>
<dbReference type="GO" id="GO:0008270">
    <property type="term" value="F:zinc ion binding"/>
    <property type="evidence" value="ECO:0007669"/>
    <property type="project" value="UniProtKB-KW"/>
</dbReference>
<keyword evidence="5" id="KW-0547">Nucleotide-binding</keyword>
<evidence type="ECO:0000256" key="2">
    <source>
        <dbReference type="ARBA" id="ARBA00022516"/>
    </source>
</evidence>
<evidence type="ECO:0000313" key="13">
    <source>
        <dbReference type="EMBL" id="VAX32317.1"/>
    </source>
</evidence>
<dbReference type="Pfam" id="PF01039">
    <property type="entry name" value="Carboxyl_trans"/>
    <property type="match status" value="1"/>
</dbReference>
<sequence length="290" mass="32052">MSWFDKLKVKTGLGPKIAIPEIIWIECKGCGEQLYIAEVEKNLKVCTNCDYHFRAEARERISYLINPGTFAEHDTDLSSIDPLKFKDKKKYKERVRATFKKGYTHDALISGSGVLGDHPVEISVFEFKFMGGSMGSVVGEKITRCIERAIQNGNPVIIVSSSGGARMQEGIFSLMQMAKTASALQKLAEHKLPYISILTDPTTGGVSASFAMLGDVIFAEPGALIGFAGQRVIEQTIQEKLPEGFQRSEFLVDHGLIDNVVHRRDMKKTLNDLLSMLTNKPIPKAVNTSP</sequence>
<protein>
    <submittedName>
        <fullName evidence="13">Acetyl-coenzyme A carboxyl transferase beta chain</fullName>
        <ecNumber evidence="13">6.4.1.2</ecNumber>
    </submittedName>
</protein>
<dbReference type="Gene3D" id="3.90.226.10">
    <property type="entry name" value="2-enoyl-CoA Hydratase, Chain A, domain 1"/>
    <property type="match status" value="1"/>
</dbReference>
<evidence type="ECO:0000256" key="4">
    <source>
        <dbReference type="ARBA" id="ARBA00022723"/>
    </source>
</evidence>
<keyword evidence="10" id="KW-0443">Lipid metabolism</keyword>
<dbReference type="GO" id="GO:0009317">
    <property type="term" value="C:acetyl-CoA carboxylase complex"/>
    <property type="evidence" value="ECO:0007669"/>
    <property type="project" value="InterPro"/>
</dbReference>
<keyword evidence="11" id="KW-0275">Fatty acid biosynthesis</keyword>
<dbReference type="PANTHER" id="PTHR42995">
    <property type="entry name" value="ACETYL-COENZYME A CARBOXYLASE CARBOXYL TRANSFERASE SUBUNIT BETA, CHLOROPLASTIC"/>
    <property type="match status" value="1"/>
</dbReference>
<evidence type="ECO:0000256" key="10">
    <source>
        <dbReference type="ARBA" id="ARBA00023098"/>
    </source>
</evidence>
<dbReference type="AlphaFoldDB" id="A0A3B1DUN1"/>
<evidence type="ECO:0000256" key="1">
    <source>
        <dbReference type="ARBA" id="ARBA00004496"/>
    </source>
</evidence>
<comment type="subcellular location">
    <subcellularLocation>
        <location evidence="1">Cytoplasm</location>
    </subcellularLocation>
</comment>
<dbReference type="InterPro" id="IPR000438">
    <property type="entry name" value="Acetyl_CoA_COase_Trfase_b_su"/>
</dbReference>
<organism evidence="13">
    <name type="scientific">hydrothermal vent metagenome</name>
    <dbReference type="NCBI Taxonomy" id="652676"/>
    <lineage>
        <taxon>unclassified sequences</taxon>
        <taxon>metagenomes</taxon>
        <taxon>ecological metagenomes</taxon>
    </lineage>
</organism>
<keyword evidence="4" id="KW-0479">Metal-binding</keyword>
<name>A0A3B1DUN1_9ZZZZ</name>
<evidence type="ECO:0000256" key="11">
    <source>
        <dbReference type="ARBA" id="ARBA00023160"/>
    </source>
</evidence>
<dbReference type="PANTHER" id="PTHR42995:SF5">
    <property type="entry name" value="ACETYL-COENZYME A CARBOXYLASE CARBOXYL TRANSFERASE SUBUNIT BETA, CHLOROPLASTIC"/>
    <property type="match status" value="1"/>
</dbReference>
<dbReference type="HAMAP" id="MF_01395">
    <property type="entry name" value="AcetylCoA_CT_beta"/>
    <property type="match status" value="1"/>
</dbReference>
<evidence type="ECO:0000256" key="9">
    <source>
        <dbReference type="ARBA" id="ARBA00022840"/>
    </source>
</evidence>
<keyword evidence="3 13" id="KW-0808">Transferase</keyword>
<evidence type="ECO:0000256" key="3">
    <source>
        <dbReference type="ARBA" id="ARBA00022679"/>
    </source>
</evidence>
<evidence type="ECO:0000256" key="5">
    <source>
        <dbReference type="ARBA" id="ARBA00022741"/>
    </source>
</evidence>
<dbReference type="PRINTS" id="PR01070">
    <property type="entry name" value="ACCCTRFRASEB"/>
</dbReference>
<dbReference type="SUPFAM" id="SSF52096">
    <property type="entry name" value="ClpP/crotonase"/>
    <property type="match status" value="1"/>
</dbReference>
<proteinExistence type="inferred from homology"/>
<dbReference type="EMBL" id="UOGG01000194">
    <property type="protein sequence ID" value="VAX32317.1"/>
    <property type="molecule type" value="Genomic_DNA"/>
</dbReference>
<dbReference type="GO" id="GO:0006633">
    <property type="term" value="P:fatty acid biosynthetic process"/>
    <property type="evidence" value="ECO:0007669"/>
    <property type="project" value="UniProtKB-KW"/>
</dbReference>
<keyword evidence="2" id="KW-0444">Lipid biosynthesis</keyword>
<keyword evidence="6" id="KW-0863">Zinc-finger</keyword>
<dbReference type="PROSITE" id="PS50980">
    <property type="entry name" value="COA_CT_NTER"/>
    <property type="match status" value="1"/>
</dbReference>
<evidence type="ECO:0000259" key="12">
    <source>
        <dbReference type="PROSITE" id="PS50980"/>
    </source>
</evidence>
<dbReference type="EC" id="6.4.1.2" evidence="13"/>
<dbReference type="GO" id="GO:2001295">
    <property type="term" value="P:malonyl-CoA biosynthetic process"/>
    <property type="evidence" value="ECO:0007669"/>
    <property type="project" value="TreeGrafter"/>
</dbReference>
<accession>A0A3B1DUN1</accession>
<evidence type="ECO:0000256" key="6">
    <source>
        <dbReference type="ARBA" id="ARBA00022771"/>
    </source>
</evidence>
<keyword evidence="8" id="KW-0862">Zinc</keyword>
<dbReference type="InterPro" id="IPR041010">
    <property type="entry name" value="Znf-ACC"/>
</dbReference>
<dbReference type="GO" id="GO:0005524">
    <property type="term" value="F:ATP binding"/>
    <property type="evidence" value="ECO:0007669"/>
    <property type="project" value="UniProtKB-KW"/>
</dbReference>
<dbReference type="Pfam" id="PF17848">
    <property type="entry name" value="Zn_ribbon_ACC"/>
    <property type="match status" value="1"/>
</dbReference>
<keyword evidence="7" id="KW-0276">Fatty acid metabolism</keyword>
<dbReference type="InterPro" id="IPR034733">
    <property type="entry name" value="AcCoA_carboxyl_beta"/>
</dbReference>
<dbReference type="InterPro" id="IPR011762">
    <property type="entry name" value="COA_CT_N"/>
</dbReference>
<dbReference type="InterPro" id="IPR029045">
    <property type="entry name" value="ClpP/crotonase-like_dom_sf"/>
</dbReference>